<dbReference type="InterPro" id="IPR029044">
    <property type="entry name" value="Nucleotide-diphossugar_trans"/>
</dbReference>
<keyword evidence="1" id="KW-0963">Cytoplasm</keyword>
<evidence type="ECO:0000313" key="10">
    <source>
        <dbReference type="Proteomes" id="UP000608420"/>
    </source>
</evidence>
<keyword evidence="5" id="KW-0460">Magnesium</keyword>
<keyword evidence="4" id="KW-0547">Nucleotide-binding</keyword>
<comment type="caution">
    <text evidence="9">The sequence shown here is derived from an EMBL/GenBank/DDBJ whole genome shotgun (WGS) entry which is preliminary data.</text>
</comment>
<keyword evidence="10" id="KW-1185">Reference proteome</keyword>
<dbReference type="Pfam" id="PF12804">
    <property type="entry name" value="NTP_transf_3"/>
    <property type="match status" value="1"/>
</dbReference>
<organism evidence="9 10">
    <name type="scientific">Paenibacillus aceti</name>
    <dbReference type="NCBI Taxonomy" id="1820010"/>
    <lineage>
        <taxon>Bacteria</taxon>
        <taxon>Bacillati</taxon>
        <taxon>Bacillota</taxon>
        <taxon>Bacilli</taxon>
        <taxon>Bacillales</taxon>
        <taxon>Paenibacillaceae</taxon>
        <taxon>Paenibacillus</taxon>
    </lineage>
</organism>
<accession>A0ABQ1VUN2</accession>
<dbReference type="PANTHER" id="PTHR19136">
    <property type="entry name" value="MOLYBDENUM COFACTOR GUANYLYLTRANSFERASE"/>
    <property type="match status" value="1"/>
</dbReference>
<evidence type="ECO:0000256" key="6">
    <source>
        <dbReference type="ARBA" id="ARBA00023134"/>
    </source>
</evidence>
<dbReference type="Gene3D" id="3.90.550.10">
    <property type="entry name" value="Spore Coat Polysaccharide Biosynthesis Protein SpsA, Chain A"/>
    <property type="match status" value="1"/>
</dbReference>
<protein>
    <submittedName>
        <fullName evidence="9">Molybdenum cofactor guanylyltransferase</fullName>
    </submittedName>
</protein>
<evidence type="ECO:0000256" key="4">
    <source>
        <dbReference type="ARBA" id="ARBA00022741"/>
    </source>
</evidence>
<dbReference type="Proteomes" id="UP000608420">
    <property type="component" value="Unassembled WGS sequence"/>
</dbReference>
<keyword evidence="6" id="KW-0342">GTP-binding</keyword>
<feature type="domain" description="MobA-like NTP transferase" evidence="8">
    <location>
        <begin position="2"/>
        <end position="142"/>
    </location>
</feature>
<dbReference type="GO" id="GO:0016779">
    <property type="term" value="F:nucleotidyltransferase activity"/>
    <property type="evidence" value="ECO:0007669"/>
    <property type="project" value="UniProtKB-KW"/>
</dbReference>
<evidence type="ECO:0000259" key="8">
    <source>
        <dbReference type="Pfam" id="PF12804"/>
    </source>
</evidence>
<dbReference type="SUPFAM" id="SSF53448">
    <property type="entry name" value="Nucleotide-diphospho-sugar transferases"/>
    <property type="match status" value="1"/>
</dbReference>
<keyword evidence="7" id="KW-0501">Molybdenum cofactor biosynthesis</keyword>
<keyword evidence="2" id="KW-0808">Transferase</keyword>
<evidence type="ECO:0000256" key="1">
    <source>
        <dbReference type="ARBA" id="ARBA00022490"/>
    </source>
</evidence>
<name>A0ABQ1VUN2_9BACL</name>
<dbReference type="EMBL" id="BMIW01000009">
    <property type="protein sequence ID" value="GGF95661.1"/>
    <property type="molecule type" value="Genomic_DNA"/>
</dbReference>
<dbReference type="PANTHER" id="PTHR19136:SF81">
    <property type="entry name" value="MOLYBDENUM COFACTOR GUANYLYLTRANSFERASE"/>
    <property type="match status" value="1"/>
</dbReference>
<reference evidence="10" key="1">
    <citation type="journal article" date="2019" name="Int. J. Syst. Evol. Microbiol.">
        <title>The Global Catalogue of Microorganisms (GCM) 10K type strain sequencing project: providing services to taxonomists for standard genome sequencing and annotation.</title>
        <authorList>
            <consortium name="The Broad Institute Genomics Platform"/>
            <consortium name="The Broad Institute Genome Sequencing Center for Infectious Disease"/>
            <person name="Wu L."/>
            <person name="Ma J."/>
        </authorList>
    </citation>
    <scope>NUCLEOTIDE SEQUENCE [LARGE SCALE GENOMIC DNA]</scope>
    <source>
        <strain evidence="10">CGMCC 1.15420</strain>
    </source>
</reference>
<dbReference type="CDD" id="cd02503">
    <property type="entry name" value="MobA"/>
    <property type="match status" value="1"/>
</dbReference>
<dbReference type="InterPro" id="IPR025877">
    <property type="entry name" value="MobA-like_NTP_Trfase"/>
</dbReference>
<evidence type="ECO:0000256" key="7">
    <source>
        <dbReference type="ARBA" id="ARBA00023150"/>
    </source>
</evidence>
<gene>
    <name evidence="9" type="primary">mobA</name>
    <name evidence="9" type="ORF">GCM10010913_16620</name>
</gene>
<proteinExistence type="predicted"/>
<evidence type="ECO:0000256" key="2">
    <source>
        <dbReference type="ARBA" id="ARBA00022679"/>
    </source>
</evidence>
<sequence length="201" mass="22183">MNKALLPLDGKPVIEQLIEELEPLSQSILIAGGELRDYEYLGRKVVADFYPGLGPLAGLHAGLSASTTAWNLVVACDMPFVRRAVFEAIVARATQIEKNALNQEDERTQAIIVKIDGRVQPLLAAYSRSVLPELSTSLVSGRLRMTEWAAGLRAEYIDGAALAQRLGVAKQVLQFNMNDRADYDQARFIAREMRQNDVQGE</sequence>
<evidence type="ECO:0000313" key="9">
    <source>
        <dbReference type="EMBL" id="GGF95661.1"/>
    </source>
</evidence>
<dbReference type="InterPro" id="IPR013482">
    <property type="entry name" value="Molybde_CF_guanTrfase"/>
</dbReference>
<evidence type="ECO:0000256" key="5">
    <source>
        <dbReference type="ARBA" id="ARBA00022842"/>
    </source>
</evidence>
<keyword evidence="3" id="KW-0479">Metal-binding</keyword>
<evidence type="ECO:0000256" key="3">
    <source>
        <dbReference type="ARBA" id="ARBA00022723"/>
    </source>
</evidence>
<keyword evidence="9" id="KW-0548">Nucleotidyltransferase</keyword>